<feature type="domain" description="HTH cro/C1-type" evidence="2">
    <location>
        <begin position="24"/>
        <end position="78"/>
    </location>
</feature>
<reference evidence="4" key="1">
    <citation type="submission" date="2019-02" db="EMBL/GenBank/DDBJ databases">
        <title>Complete genome sequence of Rhodoferax sp. Gr-4.</title>
        <authorList>
            <person name="Jin L."/>
        </authorList>
    </citation>
    <scope>NUCLEOTIDE SEQUENCE [LARGE SCALE GENOMIC DNA]</scope>
    <source>
        <strain evidence="4">Gr-4</strain>
    </source>
</reference>
<sequence length="204" mass="22525">MVDIISTMKESPAIELNQRIAQRVRDLRAQGGYSLDVLSTRSGVSRSMLSLVERGESSPTAVVLERIATGLNVTLASLFENPQATTEPIARYADQLLWQDPHSGYVRRNVTPASLGAAVQIVEVLFPPQARVMYESTTREPVVQQQIWILEGTMEVTLGTTTHTLHTGDCLVMVLNQTMAYHNPTQHTARYAVVIANLAKPWSP</sequence>
<dbReference type="GO" id="GO:0003700">
    <property type="term" value="F:DNA-binding transcription factor activity"/>
    <property type="evidence" value="ECO:0007669"/>
    <property type="project" value="TreeGrafter"/>
</dbReference>
<dbReference type="PANTHER" id="PTHR46797">
    <property type="entry name" value="HTH-TYPE TRANSCRIPTIONAL REGULATOR"/>
    <property type="match status" value="1"/>
</dbReference>
<dbReference type="Gene3D" id="1.10.260.40">
    <property type="entry name" value="lambda repressor-like DNA-binding domains"/>
    <property type="match status" value="1"/>
</dbReference>
<dbReference type="CDD" id="cd00093">
    <property type="entry name" value="HTH_XRE"/>
    <property type="match status" value="1"/>
</dbReference>
<evidence type="ECO:0000259" key="2">
    <source>
        <dbReference type="PROSITE" id="PS50943"/>
    </source>
</evidence>
<dbReference type="InterPro" id="IPR014710">
    <property type="entry name" value="RmlC-like_jellyroll"/>
</dbReference>
<dbReference type="PROSITE" id="PS50943">
    <property type="entry name" value="HTH_CROC1"/>
    <property type="match status" value="1"/>
</dbReference>
<dbReference type="Pfam" id="PF01381">
    <property type="entry name" value="HTH_3"/>
    <property type="match status" value="1"/>
</dbReference>
<evidence type="ECO:0000313" key="4">
    <source>
        <dbReference type="Proteomes" id="UP000317365"/>
    </source>
</evidence>
<organism evidence="3 4">
    <name type="scientific">Rhodoferax aquaticus</name>
    <dbReference type="NCBI Taxonomy" id="2527691"/>
    <lineage>
        <taxon>Bacteria</taxon>
        <taxon>Pseudomonadati</taxon>
        <taxon>Pseudomonadota</taxon>
        <taxon>Betaproteobacteria</taxon>
        <taxon>Burkholderiales</taxon>
        <taxon>Comamonadaceae</taxon>
        <taxon>Rhodoferax</taxon>
    </lineage>
</organism>
<protein>
    <submittedName>
        <fullName evidence="3">XRE family transcriptional regulator</fullName>
    </submittedName>
</protein>
<dbReference type="AlphaFoldDB" id="A0A515EVZ6"/>
<reference evidence="4" key="2">
    <citation type="journal article" date="2020" name="Int. J. Syst. Evol. Microbiol.">
        <title>Genomic insights into a novel species Rhodoferax aquaticus sp. nov., isolated from freshwater.</title>
        <authorList>
            <person name="Li T."/>
            <person name="Zhuo Y."/>
            <person name="Jin C.Z."/>
            <person name="Wu X."/>
            <person name="Ko S.R."/>
            <person name="Jin F.J."/>
            <person name="Ahn C.Y."/>
            <person name="Oh H.M."/>
            <person name="Lee H.G."/>
            <person name="Jin L."/>
        </authorList>
    </citation>
    <scope>NUCLEOTIDE SEQUENCE [LARGE SCALE GENOMIC DNA]</scope>
    <source>
        <strain evidence="4">Gr-4</strain>
    </source>
</reference>
<gene>
    <name evidence="3" type="ORF">EXZ61_16785</name>
</gene>
<dbReference type="InterPro" id="IPR011051">
    <property type="entry name" value="RmlC_Cupin_sf"/>
</dbReference>
<dbReference type="SUPFAM" id="SSF51182">
    <property type="entry name" value="RmlC-like cupins"/>
    <property type="match status" value="1"/>
</dbReference>
<accession>A0A515EVZ6</accession>
<dbReference type="InterPro" id="IPR050807">
    <property type="entry name" value="TransReg_Diox_bact_type"/>
</dbReference>
<dbReference type="KEGG" id="rhg:EXZ61_16785"/>
<keyword evidence="4" id="KW-1185">Reference proteome</keyword>
<dbReference type="InterPro" id="IPR010982">
    <property type="entry name" value="Lambda_DNA-bd_dom_sf"/>
</dbReference>
<dbReference type="Proteomes" id="UP000317365">
    <property type="component" value="Chromosome"/>
</dbReference>
<dbReference type="GO" id="GO:0003677">
    <property type="term" value="F:DNA binding"/>
    <property type="evidence" value="ECO:0007669"/>
    <property type="project" value="UniProtKB-KW"/>
</dbReference>
<dbReference type="GO" id="GO:0005829">
    <property type="term" value="C:cytosol"/>
    <property type="evidence" value="ECO:0007669"/>
    <property type="project" value="TreeGrafter"/>
</dbReference>
<evidence type="ECO:0000256" key="1">
    <source>
        <dbReference type="ARBA" id="ARBA00023125"/>
    </source>
</evidence>
<evidence type="ECO:0000313" key="3">
    <source>
        <dbReference type="EMBL" id="QDL56852.1"/>
    </source>
</evidence>
<dbReference type="SUPFAM" id="SSF47413">
    <property type="entry name" value="lambda repressor-like DNA-binding domains"/>
    <property type="match status" value="1"/>
</dbReference>
<dbReference type="SMART" id="SM00530">
    <property type="entry name" value="HTH_XRE"/>
    <property type="match status" value="1"/>
</dbReference>
<dbReference type="PANTHER" id="PTHR46797:SF10">
    <property type="entry name" value="BLR1115 PROTEIN"/>
    <property type="match status" value="1"/>
</dbReference>
<dbReference type="EMBL" id="CP036282">
    <property type="protein sequence ID" value="QDL56852.1"/>
    <property type="molecule type" value="Genomic_DNA"/>
</dbReference>
<dbReference type="InterPro" id="IPR001387">
    <property type="entry name" value="Cro/C1-type_HTH"/>
</dbReference>
<name>A0A515EVZ6_9BURK</name>
<keyword evidence="1" id="KW-0238">DNA-binding</keyword>
<proteinExistence type="predicted"/>
<dbReference type="Gene3D" id="2.60.120.10">
    <property type="entry name" value="Jelly Rolls"/>
    <property type="match status" value="1"/>
</dbReference>